<comment type="caution">
    <text evidence="2">The sequence shown here is derived from an EMBL/GenBank/DDBJ whole genome shotgun (WGS) entry which is preliminary data.</text>
</comment>
<evidence type="ECO:0000313" key="2">
    <source>
        <dbReference type="EMBL" id="MBE0366856.1"/>
    </source>
</evidence>
<organism evidence="2 3">
    <name type="scientific">Pseudoalteromonas aurantia 208</name>
    <dbReference type="NCBI Taxonomy" id="1314867"/>
    <lineage>
        <taxon>Bacteria</taxon>
        <taxon>Pseudomonadati</taxon>
        <taxon>Pseudomonadota</taxon>
        <taxon>Gammaproteobacteria</taxon>
        <taxon>Alteromonadales</taxon>
        <taxon>Pseudoalteromonadaceae</taxon>
        <taxon>Pseudoalteromonas</taxon>
    </lineage>
</organism>
<dbReference type="EMBL" id="AQGV01000011">
    <property type="protein sequence ID" value="MBE0366856.1"/>
    <property type="molecule type" value="Genomic_DNA"/>
</dbReference>
<name>A0ABR9E792_9GAMM</name>
<feature type="signal peptide" evidence="1">
    <location>
        <begin position="1"/>
        <end position="22"/>
    </location>
</feature>
<keyword evidence="3" id="KW-1185">Reference proteome</keyword>
<keyword evidence="1" id="KW-0732">Signal</keyword>
<evidence type="ECO:0000313" key="3">
    <source>
        <dbReference type="Proteomes" id="UP000615755"/>
    </source>
</evidence>
<dbReference type="Proteomes" id="UP000615755">
    <property type="component" value="Unassembled WGS sequence"/>
</dbReference>
<dbReference type="RefSeq" id="WP_192506352.1">
    <property type="nucleotide sequence ID" value="NZ_AQGV01000011.1"/>
</dbReference>
<gene>
    <name evidence="2" type="ORF">PAUR_a0111</name>
</gene>
<feature type="chain" id="PRO_5045597354" description="Secreted protein" evidence="1">
    <location>
        <begin position="23"/>
        <end position="150"/>
    </location>
</feature>
<sequence>MIKKAALVLGVALGIMSTAAEARGYWEYKTVCDYETVYKDVDFTSCSYGGWESQKYFRSSSILNGHVSCSSSINSSQWVDKETCNWEYQGVYPNQKYVRVCKMTPTFTSVWLNLESQSHQTRQDAVRQKVPGSCREERVWIPLCSNCQIP</sequence>
<accession>A0ABR9E792</accession>
<proteinExistence type="predicted"/>
<evidence type="ECO:0008006" key="4">
    <source>
        <dbReference type="Google" id="ProtNLM"/>
    </source>
</evidence>
<reference evidence="2 3" key="1">
    <citation type="submission" date="2015-03" db="EMBL/GenBank/DDBJ databases">
        <title>Genome sequence of Pseudoalteromonas aurantia.</title>
        <authorList>
            <person name="Xie B.-B."/>
            <person name="Rong J.-C."/>
            <person name="Qin Q.-L."/>
            <person name="Zhang Y.-Z."/>
        </authorList>
    </citation>
    <scope>NUCLEOTIDE SEQUENCE [LARGE SCALE GENOMIC DNA]</scope>
    <source>
        <strain evidence="2 3">208</strain>
    </source>
</reference>
<protein>
    <recommendedName>
        <fullName evidence="4">Secreted protein</fullName>
    </recommendedName>
</protein>
<evidence type="ECO:0000256" key="1">
    <source>
        <dbReference type="SAM" id="SignalP"/>
    </source>
</evidence>